<organism evidence="2 3">
    <name type="scientific">Komagataeibacter intermedius AF2</name>
    <dbReference type="NCBI Taxonomy" id="1458464"/>
    <lineage>
        <taxon>Bacteria</taxon>
        <taxon>Pseudomonadati</taxon>
        <taxon>Pseudomonadota</taxon>
        <taxon>Alphaproteobacteria</taxon>
        <taxon>Acetobacterales</taxon>
        <taxon>Acetobacteraceae</taxon>
        <taxon>Komagataeibacter</taxon>
    </lineage>
</organism>
<dbReference type="EMBL" id="JUFX02000124">
    <property type="protein sequence ID" value="KPH87318.1"/>
    <property type="molecule type" value="Genomic_DNA"/>
</dbReference>
<dbReference type="Proteomes" id="UP000031553">
    <property type="component" value="Unassembled WGS sequence"/>
</dbReference>
<evidence type="ECO:0000313" key="3">
    <source>
        <dbReference type="Proteomes" id="UP000031553"/>
    </source>
</evidence>
<feature type="compositionally biased region" description="Low complexity" evidence="1">
    <location>
        <begin position="126"/>
        <end position="149"/>
    </location>
</feature>
<gene>
    <name evidence="2" type="ORF">GLUCOINTEAF2_0202155</name>
</gene>
<proteinExistence type="predicted"/>
<accession>A0A0N1FLM0</accession>
<protein>
    <submittedName>
        <fullName evidence="2">Uncharacterized protein</fullName>
    </submittedName>
</protein>
<evidence type="ECO:0000256" key="1">
    <source>
        <dbReference type="SAM" id="MobiDB-lite"/>
    </source>
</evidence>
<comment type="caution">
    <text evidence="2">The sequence shown here is derived from an EMBL/GenBank/DDBJ whole genome shotgun (WGS) entry which is preliminary data.</text>
</comment>
<feature type="region of interest" description="Disordered" evidence="1">
    <location>
        <begin position="126"/>
        <end position="158"/>
    </location>
</feature>
<dbReference type="AlphaFoldDB" id="A0A0N1FLM0"/>
<sequence>MGAGTGAATAPPHVASPAAATAILCAAAHAHGPVLRAAPAATAAHDAAAARVVGGNPDVAASFFIHTHPREDRVPAVPMTRQPRPGAIRRLLPVMVALVLPLGACARGKFGEDFCISCASEKQAASTGPAAGTPATGAAARPPGAPTSTQATSGTRHL</sequence>
<evidence type="ECO:0000313" key="2">
    <source>
        <dbReference type="EMBL" id="KPH87318.1"/>
    </source>
</evidence>
<reference evidence="2 3" key="1">
    <citation type="submission" date="2015-07" db="EMBL/GenBank/DDBJ databases">
        <title>Draft Genome Sequence of Komagataeibacter intermedius Strain AF2, Isolated from Kombucha Tea.</title>
        <authorList>
            <person name="Santos R.A."/>
            <person name="Berretta A.A."/>
            <person name="Barud H.S."/>
            <person name="Ribeiro S.J."/>
            <person name="Gonzalez-Garcia L.N."/>
            <person name="Zucchi T.D."/>
            <person name="Goldman G.H."/>
            <person name="Riano-Pachon D.M."/>
        </authorList>
    </citation>
    <scope>NUCLEOTIDE SEQUENCE [LARGE SCALE GENOMIC DNA]</scope>
    <source>
        <strain evidence="2 3">AF2</strain>
    </source>
</reference>
<name>A0A0N1FLM0_9PROT</name>